<name>A0A0W0CG02_CANGB</name>
<evidence type="ECO:0000256" key="6">
    <source>
        <dbReference type="ARBA" id="ARBA00022892"/>
    </source>
</evidence>
<keyword evidence="8" id="KW-1133">Transmembrane helix</keyword>
<dbReference type="GO" id="GO:0005789">
    <property type="term" value="C:endoplasmic reticulum membrane"/>
    <property type="evidence" value="ECO:0007669"/>
    <property type="project" value="UniProtKB-SubCell"/>
</dbReference>
<dbReference type="InterPro" id="IPR015943">
    <property type="entry name" value="WD40/YVTN_repeat-like_dom_sf"/>
</dbReference>
<dbReference type="SUPFAM" id="SSF69322">
    <property type="entry name" value="Tricorn protease domain 2"/>
    <property type="match status" value="1"/>
</dbReference>
<comment type="similarity">
    <text evidence="10">Belongs to the WD repeat SEC12 family.</text>
</comment>
<comment type="function">
    <text evidence="10">Guanine nucleotide-exchange factor (GEF) required for the formation or budding of transport vesicles from the ER.</text>
</comment>
<comment type="caution">
    <text evidence="12">The sequence shown here is derived from an EMBL/GenBank/DDBJ whole genome shotgun (WGS) entry which is preliminary data.</text>
</comment>
<dbReference type="VEuPathDB" id="FungiDB:GVI51_M10681"/>
<evidence type="ECO:0000256" key="2">
    <source>
        <dbReference type="ARBA" id="ARBA00022574"/>
    </source>
</evidence>
<dbReference type="VEuPathDB" id="FungiDB:B1J91_M10703g"/>
<keyword evidence="5 10" id="KW-0256">Endoplasmic reticulum</keyword>
<feature type="compositionally biased region" description="Basic and acidic residues" evidence="11">
    <location>
        <begin position="436"/>
        <end position="452"/>
    </location>
</feature>
<evidence type="ECO:0000256" key="7">
    <source>
        <dbReference type="ARBA" id="ARBA00022927"/>
    </source>
</evidence>
<dbReference type="VEuPathDB" id="FungiDB:CAGL0M10703g"/>
<dbReference type="EMBL" id="LLZZ01000139">
    <property type="protein sequence ID" value="KTB00353.1"/>
    <property type="molecule type" value="Genomic_DNA"/>
</dbReference>
<gene>
    <name evidence="12" type="ORF">AO440_004317</name>
</gene>
<dbReference type="GO" id="GO:0015031">
    <property type="term" value="P:protein transport"/>
    <property type="evidence" value="ECO:0007669"/>
    <property type="project" value="UniProtKB-KW"/>
</dbReference>
<evidence type="ECO:0000313" key="13">
    <source>
        <dbReference type="Proteomes" id="UP000054886"/>
    </source>
</evidence>
<evidence type="ECO:0000256" key="3">
    <source>
        <dbReference type="ARBA" id="ARBA00022692"/>
    </source>
</evidence>
<keyword evidence="1 10" id="KW-0813">Transport</keyword>
<dbReference type="SMR" id="A0A0W0CG02"/>
<evidence type="ECO:0000256" key="1">
    <source>
        <dbReference type="ARBA" id="ARBA00022448"/>
    </source>
</evidence>
<dbReference type="PANTHER" id="PTHR23284:SF0">
    <property type="entry name" value="PROLACTIN REGULATORY ELEMENT-BINDING PROTEIN"/>
    <property type="match status" value="1"/>
</dbReference>
<accession>A0A0W0CG02</accession>
<keyword evidence="2 10" id="KW-0853">WD repeat</keyword>
<evidence type="ECO:0000256" key="8">
    <source>
        <dbReference type="ARBA" id="ARBA00022989"/>
    </source>
</evidence>
<dbReference type="GO" id="GO:0005085">
    <property type="term" value="F:guanyl-nucleotide exchange factor activity"/>
    <property type="evidence" value="ECO:0007669"/>
    <property type="project" value="InterPro"/>
</dbReference>
<dbReference type="PANTHER" id="PTHR23284">
    <property type="entry name" value="PROLACTIN REGULATORY ELEMENT BINDING PROTEIN"/>
    <property type="match status" value="1"/>
</dbReference>
<keyword evidence="3" id="KW-0812">Transmembrane</keyword>
<dbReference type="InterPro" id="IPR045260">
    <property type="entry name" value="Sec12-like"/>
</dbReference>
<keyword evidence="7 10" id="KW-0653">Protein transport</keyword>
<feature type="compositionally biased region" description="Low complexity" evidence="11">
    <location>
        <begin position="422"/>
        <end position="435"/>
    </location>
</feature>
<reference evidence="12 13" key="1">
    <citation type="submission" date="2015-10" db="EMBL/GenBank/DDBJ databases">
        <title>Draft genomes sequences of Candida glabrata isolates 1A, 1B, 2A, 2B, 3A and 3B.</title>
        <authorList>
            <person name="Haavelsrud O.E."/>
            <person name="Gaustad P."/>
        </authorList>
    </citation>
    <scope>NUCLEOTIDE SEQUENCE [LARGE SCALE GENOMIC DNA]</scope>
    <source>
        <strain evidence="12">910700640</strain>
    </source>
</reference>
<dbReference type="VEuPathDB" id="FungiDB:GWK60_M10659"/>
<sequence length="459" mass="50383">MKFHTKLYKVGYPLYGAKFVCDDQFVVTGGGGEGNNGVDNKLTVLKVGSSEGNGLRVDEVCDATLPANDDSPTALDAVGDTILIGCNENSAKVKSGAGNSHVRKFRYDGKSLKFESAADIDKSTNPEDYTKVIRLSKDGSEAAIASSKNPPSMAIIDPRNYSVKYEIETGRDVKDLHFSPNGKLIGYITESSLEIISTVTGSCVVRKTDFDRKIILSKMKFLDDNNVLIAATWASSKGILLTKISIKSGKTTVFWSRQISSKFKGITAMDVNDQMNLVMLATNDNSVLLVKLRNLSVGKTFTQVHGFAITRVIFSPDSRYAVSISAAETVHVIEIPSDFADSRSLSESTTQWLMNTIMVLFLAFVLNSMYKEDMHKNVLNYFRSVKSIDSSSILSMEDMEQVTLVGTISTSVRSTTQRFESSKSVSSTSVVARTNVSEKERSQQDPVKKSPEQHQQNQQ</sequence>
<dbReference type="GO" id="GO:0003400">
    <property type="term" value="P:regulation of COPII vesicle coating"/>
    <property type="evidence" value="ECO:0007669"/>
    <property type="project" value="UniProtKB-UniRule"/>
</dbReference>
<proteinExistence type="inferred from homology"/>
<evidence type="ECO:0000313" key="12">
    <source>
        <dbReference type="EMBL" id="KTB00353.1"/>
    </source>
</evidence>
<evidence type="ECO:0000256" key="9">
    <source>
        <dbReference type="ARBA" id="ARBA00023136"/>
    </source>
</evidence>
<dbReference type="OMA" id="RVEIYDW"/>
<feature type="region of interest" description="Disordered" evidence="11">
    <location>
        <begin position="417"/>
        <end position="459"/>
    </location>
</feature>
<evidence type="ECO:0000256" key="10">
    <source>
        <dbReference type="RuleBase" id="RU369019"/>
    </source>
</evidence>
<evidence type="ECO:0000256" key="4">
    <source>
        <dbReference type="ARBA" id="ARBA00022737"/>
    </source>
</evidence>
<dbReference type="PhylomeDB" id="A0A0W0CG02"/>
<evidence type="ECO:0000256" key="5">
    <source>
        <dbReference type="ARBA" id="ARBA00022824"/>
    </source>
</evidence>
<keyword evidence="9" id="KW-0472">Membrane</keyword>
<organism evidence="12 13">
    <name type="scientific">Candida glabrata</name>
    <name type="common">Yeast</name>
    <name type="synonym">Torulopsis glabrata</name>
    <dbReference type="NCBI Taxonomy" id="5478"/>
    <lineage>
        <taxon>Eukaryota</taxon>
        <taxon>Fungi</taxon>
        <taxon>Dikarya</taxon>
        <taxon>Ascomycota</taxon>
        <taxon>Saccharomycotina</taxon>
        <taxon>Saccharomycetes</taxon>
        <taxon>Saccharomycetales</taxon>
        <taxon>Saccharomycetaceae</taxon>
        <taxon>Nakaseomyces</taxon>
    </lineage>
</organism>
<keyword evidence="6" id="KW-0931">ER-Golgi transport</keyword>
<dbReference type="Proteomes" id="UP000054886">
    <property type="component" value="Unassembled WGS sequence"/>
</dbReference>
<dbReference type="AlphaFoldDB" id="A0A0W0CG02"/>
<dbReference type="Gene3D" id="2.130.10.10">
    <property type="entry name" value="YVTN repeat-like/Quinoprotein amine dehydrogenase"/>
    <property type="match status" value="1"/>
</dbReference>
<evidence type="ECO:0000256" key="11">
    <source>
        <dbReference type="SAM" id="MobiDB-lite"/>
    </source>
</evidence>
<keyword evidence="4 10" id="KW-0677">Repeat</keyword>
<dbReference type="GO" id="GO:0000139">
    <property type="term" value="C:Golgi membrane"/>
    <property type="evidence" value="ECO:0007669"/>
    <property type="project" value="UniProtKB-SubCell"/>
</dbReference>
<protein>
    <recommendedName>
        <fullName evidence="10">Guanine nucleotide-exchange factor SEC12</fullName>
    </recommendedName>
</protein>
<comment type="subcellular location">
    <subcellularLocation>
        <location evidence="10">Endoplasmic reticulum membrane</location>
        <topology evidence="10">Single-pass type II membrane protein</topology>
    </subcellularLocation>
    <subcellularLocation>
        <location evidence="10">Golgi apparatus membrane</location>
        <topology evidence="10">Single-pass type II membrane protein</topology>
    </subcellularLocation>
</comment>
<dbReference type="GO" id="GO:0006888">
    <property type="term" value="P:endoplasmic reticulum to Golgi vesicle-mediated transport"/>
    <property type="evidence" value="ECO:0007669"/>
    <property type="project" value="UniProtKB-UniRule"/>
</dbReference>